<feature type="signal peptide" evidence="1">
    <location>
        <begin position="1"/>
        <end position="19"/>
    </location>
</feature>
<keyword evidence="4" id="KW-1185">Reference proteome</keyword>
<dbReference type="FunFam" id="2.60.120.200:FF:000179">
    <property type="entry name" value="Unplaced genomic scaffold supercont1.19, whole genome shotgun sequence"/>
    <property type="match status" value="1"/>
</dbReference>
<dbReference type="PANTHER" id="PTHR10963:SF24">
    <property type="entry name" value="GLYCOSIDASE C21B10.07-RELATED"/>
    <property type="match status" value="1"/>
</dbReference>
<organism evidence="3 4">
    <name type="scientific">Lentinus tigrinus ALCF2SS1-6</name>
    <dbReference type="NCBI Taxonomy" id="1328759"/>
    <lineage>
        <taxon>Eukaryota</taxon>
        <taxon>Fungi</taxon>
        <taxon>Dikarya</taxon>
        <taxon>Basidiomycota</taxon>
        <taxon>Agaricomycotina</taxon>
        <taxon>Agaricomycetes</taxon>
        <taxon>Polyporales</taxon>
        <taxon>Polyporaceae</taxon>
        <taxon>Lentinus</taxon>
    </lineage>
</organism>
<evidence type="ECO:0000313" key="3">
    <source>
        <dbReference type="EMBL" id="RPD63834.1"/>
    </source>
</evidence>
<sequence length="390" mass="40818">MRLAIPLASTLFATTPVFAAYNLVKEYSGTNFFDGWEFYGNYDNLTNGDVTYVDQANATSSKLAYVNDAGHAIIKVDDTSFVPYNYKRNSVRIETKDYFPLGTVLLFDATHLPFGCSVWPSFWTKGPNWPDGGEIDIIEAVNLMPANQMAIHTLSGCTQSGTDCSQGAGCTVGEKADNSYGSAFASAGGGVWATQFDTTGINIWFWSRKDVPSDVTSATNTVDPSSWGTPSAQYSTSSCDVSKFFTPQQLVINIALCGDWAGLANVYQQTCGGDGSQTACYLDNVINNGTNYADAFFEISYVKAFSSSSDTLVATVSAGTTVLATATPESTSAAGTGTVSGSAAASSSTGNAAGSGSDGSSGSNGAVINTRNYIAVAAAGLLSLFTWAMI</sequence>
<reference evidence="3" key="1">
    <citation type="journal article" date="2018" name="Genome Biol. Evol.">
        <title>Genomics and development of Lentinus tigrinus, a white-rot wood-decaying mushroom with dimorphic fruiting bodies.</title>
        <authorList>
            <person name="Wu B."/>
            <person name="Xu Z."/>
            <person name="Knudson A."/>
            <person name="Carlson A."/>
            <person name="Chen N."/>
            <person name="Kovaka S."/>
            <person name="LaButti K."/>
            <person name="Lipzen A."/>
            <person name="Pennachio C."/>
            <person name="Riley R."/>
            <person name="Schakwitz W."/>
            <person name="Umezawa K."/>
            <person name="Ohm R.A."/>
            <person name="Grigoriev I.V."/>
            <person name="Nagy L.G."/>
            <person name="Gibbons J."/>
            <person name="Hibbett D."/>
        </authorList>
    </citation>
    <scope>NUCLEOTIDE SEQUENCE [LARGE SCALE GENOMIC DNA]</scope>
    <source>
        <strain evidence="3">ALCF2SS1-6</strain>
    </source>
</reference>
<dbReference type="PROSITE" id="PS51762">
    <property type="entry name" value="GH16_2"/>
    <property type="match status" value="1"/>
</dbReference>
<dbReference type="InterPro" id="IPR000757">
    <property type="entry name" value="Beta-glucanase-like"/>
</dbReference>
<dbReference type="SUPFAM" id="SSF49899">
    <property type="entry name" value="Concanavalin A-like lectins/glucanases"/>
    <property type="match status" value="1"/>
</dbReference>
<dbReference type="Gene3D" id="2.60.120.200">
    <property type="match status" value="1"/>
</dbReference>
<dbReference type="PANTHER" id="PTHR10963">
    <property type="entry name" value="GLYCOSYL HYDROLASE-RELATED"/>
    <property type="match status" value="1"/>
</dbReference>
<dbReference type="InterPro" id="IPR050546">
    <property type="entry name" value="Glycosyl_Hydrlase_16"/>
</dbReference>
<dbReference type="GO" id="GO:0004553">
    <property type="term" value="F:hydrolase activity, hydrolyzing O-glycosyl compounds"/>
    <property type="evidence" value="ECO:0007669"/>
    <property type="project" value="InterPro"/>
</dbReference>
<dbReference type="EMBL" id="ML122255">
    <property type="protein sequence ID" value="RPD63834.1"/>
    <property type="molecule type" value="Genomic_DNA"/>
</dbReference>
<feature type="domain" description="GH16" evidence="2">
    <location>
        <begin position="10"/>
        <end position="310"/>
    </location>
</feature>
<proteinExistence type="predicted"/>
<dbReference type="InterPro" id="IPR013320">
    <property type="entry name" value="ConA-like_dom_sf"/>
</dbReference>
<dbReference type="Proteomes" id="UP000313359">
    <property type="component" value="Unassembled WGS sequence"/>
</dbReference>
<dbReference type="OrthoDB" id="192832at2759"/>
<evidence type="ECO:0000313" key="4">
    <source>
        <dbReference type="Proteomes" id="UP000313359"/>
    </source>
</evidence>
<name>A0A5C2SKP3_9APHY</name>
<dbReference type="GO" id="GO:0009251">
    <property type="term" value="P:glucan catabolic process"/>
    <property type="evidence" value="ECO:0007669"/>
    <property type="project" value="TreeGrafter"/>
</dbReference>
<feature type="chain" id="PRO_5022757919" description="GH16 domain-containing protein" evidence="1">
    <location>
        <begin position="20"/>
        <end position="390"/>
    </location>
</feature>
<dbReference type="AlphaFoldDB" id="A0A5C2SKP3"/>
<dbReference type="STRING" id="1328759.A0A5C2SKP3"/>
<evidence type="ECO:0000259" key="2">
    <source>
        <dbReference type="PROSITE" id="PS51762"/>
    </source>
</evidence>
<protein>
    <recommendedName>
        <fullName evidence="2">GH16 domain-containing protein</fullName>
    </recommendedName>
</protein>
<dbReference type="Pfam" id="PF26113">
    <property type="entry name" value="GH16_XgeA"/>
    <property type="match status" value="1"/>
</dbReference>
<gene>
    <name evidence="3" type="ORF">L227DRAFT_572272</name>
</gene>
<evidence type="ECO:0000256" key="1">
    <source>
        <dbReference type="SAM" id="SignalP"/>
    </source>
</evidence>
<dbReference type="CDD" id="cd02181">
    <property type="entry name" value="GH16_fungal_Lam16A_glucanase"/>
    <property type="match status" value="1"/>
</dbReference>
<accession>A0A5C2SKP3</accession>
<keyword evidence="1" id="KW-0732">Signal</keyword>